<dbReference type="EMBL" id="BSXT01002263">
    <property type="protein sequence ID" value="GMF48008.1"/>
    <property type="molecule type" value="Genomic_DNA"/>
</dbReference>
<feature type="compositionally biased region" description="Acidic residues" evidence="1">
    <location>
        <begin position="199"/>
        <end position="228"/>
    </location>
</feature>
<organism evidence="2 3">
    <name type="scientific">Phytophthora fragariaefolia</name>
    <dbReference type="NCBI Taxonomy" id="1490495"/>
    <lineage>
        <taxon>Eukaryota</taxon>
        <taxon>Sar</taxon>
        <taxon>Stramenopiles</taxon>
        <taxon>Oomycota</taxon>
        <taxon>Peronosporomycetes</taxon>
        <taxon>Peronosporales</taxon>
        <taxon>Peronosporaceae</taxon>
        <taxon>Phytophthora</taxon>
    </lineage>
</organism>
<evidence type="ECO:0000256" key="1">
    <source>
        <dbReference type="SAM" id="MobiDB-lite"/>
    </source>
</evidence>
<feature type="region of interest" description="Disordered" evidence="1">
    <location>
        <begin position="79"/>
        <end position="111"/>
    </location>
</feature>
<keyword evidence="3" id="KW-1185">Reference proteome</keyword>
<feature type="compositionally biased region" description="Basic and acidic residues" evidence="1">
    <location>
        <begin position="188"/>
        <end position="198"/>
    </location>
</feature>
<sequence length="238" mass="25891">MHQQRRHGADDVALSAYSADTEDYYAILPSDESLSDVEDAPPSPQRTGNRDPVDELATVFASASSIGAKSAARNVLTPIGSLSGRNSVPKESKGNRQQVAPPAAGVFDLGGGQQLRVSPRALEQHNSRRTQLQAALDAVTDDAMGGVGYGEAPFRFVVQQKRVVKFADEVEEMEVEETSATDGVEVPAPKKNDDRTQSGEEEGEEDDSEDETLEPDPLYDEQLDDADEQWVQTNLRKF</sequence>
<dbReference type="AlphaFoldDB" id="A0A9W7CYU2"/>
<name>A0A9W7CYU2_9STRA</name>
<protein>
    <submittedName>
        <fullName evidence="2">Unnamed protein product</fullName>
    </submittedName>
</protein>
<evidence type="ECO:0000313" key="2">
    <source>
        <dbReference type="EMBL" id="GMF48008.1"/>
    </source>
</evidence>
<feature type="region of interest" description="Disordered" evidence="1">
    <location>
        <begin position="28"/>
        <end position="54"/>
    </location>
</feature>
<dbReference type="Proteomes" id="UP001165121">
    <property type="component" value="Unassembled WGS sequence"/>
</dbReference>
<gene>
    <name evidence="2" type="ORF">Pfra01_001835400</name>
</gene>
<accession>A0A9W7CYU2</accession>
<reference evidence="2" key="1">
    <citation type="submission" date="2023-04" db="EMBL/GenBank/DDBJ databases">
        <title>Phytophthora fragariaefolia NBRC 109709.</title>
        <authorList>
            <person name="Ichikawa N."/>
            <person name="Sato H."/>
            <person name="Tonouchi N."/>
        </authorList>
    </citation>
    <scope>NUCLEOTIDE SEQUENCE</scope>
    <source>
        <strain evidence="2">NBRC 109709</strain>
    </source>
</reference>
<feature type="region of interest" description="Disordered" evidence="1">
    <location>
        <begin position="171"/>
        <end position="238"/>
    </location>
</feature>
<proteinExistence type="predicted"/>
<evidence type="ECO:0000313" key="3">
    <source>
        <dbReference type="Proteomes" id="UP001165121"/>
    </source>
</evidence>
<dbReference type="OrthoDB" id="122464at2759"/>
<comment type="caution">
    <text evidence="2">The sequence shown here is derived from an EMBL/GenBank/DDBJ whole genome shotgun (WGS) entry which is preliminary data.</text>
</comment>